<evidence type="ECO:0000313" key="11">
    <source>
        <dbReference type="EMBL" id="EGV05216.1"/>
    </source>
</evidence>
<dbReference type="PANTHER" id="PTHR33909:SF1">
    <property type="entry name" value="SEC TRANSLOCON ACCESSORY COMPLEX SUBUNIT YAJC"/>
    <property type="match status" value="1"/>
</dbReference>
<organism evidence="11 12">
    <name type="scientific">Haemophilus pittmaniae HK 85</name>
    <dbReference type="NCBI Taxonomy" id="1035188"/>
    <lineage>
        <taxon>Bacteria</taxon>
        <taxon>Pseudomonadati</taxon>
        <taxon>Pseudomonadota</taxon>
        <taxon>Gammaproteobacteria</taxon>
        <taxon>Pasteurellales</taxon>
        <taxon>Pasteurellaceae</taxon>
        <taxon>Haemophilus</taxon>
    </lineage>
</organism>
<evidence type="ECO:0000256" key="7">
    <source>
        <dbReference type="ARBA" id="ARBA00022927"/>
    </source>
</evidence>
<dbReference type="NCBIfam" id="TIGR00739">
    <property type="entry name" value="yajC"/>
    <property type="match status" value="1"/>
</dbReference>
<evidence type="ECO:0000256" key="6">
    <source>
        <dbReference type="ARBA" id="ARBA00022692"/>
    </source>
</evidence>
<dbReference type="SMART" id="SM01323">
    <property type="entry name" value="YajC"/>
    <property type="match status" value="1"/>
</dbReference>
<dbReference type="PANTHER" id="PTHR33909">
    <property type="entry name" value="SEC TRANSLOCON ACCESSORY COMPLEX SUBUNIT YAJC"/>
    <property type="match status" value="1"/>
</dbReference>
<evidence type="ECO:0000256" key="9">
    <source>
        <dbReference type="ARBA" id="ARBA00023010"/>
    </source>
</evidence>
<evidence type="ECO:0000313" key="12">
    <source>
        <dbReference type="Proteomes" id="UP000006235"/>
    </source>
</evidence>
<keyword evidence="4" id="KW-0813">Transport</keyword>
<comment type="subcellular location">
    <subcellularLocation>
        <location evidence="1">Cell membrane</location>
        <topology evidence="1">Single-pass membrane protein</topology>
    </subcellularLocation>
</comment>
<keyword evidence="7" id="KW-0653">Protein transport</keyword>
<comment type="caution">
    <text evidence="11">The sequence shown here is derived from an EMBL/GenBank/DDBJ whole genome shotgun (WGS) entry which is preliminary data.</text>
</comment>
<dbReference type="Pfam" id="PF02699">
    <property type="entry name" value="YajC"/>
    <property type="match status" value="1"/>
</dbReference>
<keyword evidence="8" id="KW-1133">Transmembrane helix</keyword>
<evidence type="ECO:0000256" key="1">
    <source>
        <dbReference type="ARBA" id="ARBA00004162"/>
    </source>
</evidence>
<dbReference type="GO" id="GO:0015031">
    <property type="term" value="P:protein transport"/>
    <property type="evidence" value="ECO:0007669"/>
    <property type="project" value="UniProtKB-KW"/>
</dbReference>
<name>F9QBD7_9PAST</name>
<dbReference type="STRING" id="1035188.HMPREF9952_1486"/>
<evidence type="ECO:0000256" key="3">
    <source>
        <dbReference type="ARBA" id="ARBA00014962"/>
    </source>
</evidence>
<evidence type="ECO:0000256" key="5">
    <source>
        <dbReference type="ARBA" id="ARBA00022475"/>
    </source>
</evidence>
<dbReference type="Proteomes" id="UP000006235">
    <property type="component" value="Unassembled WGS sequence"/>
</dbReference>
<evidence type="ECO:0000256" key="8">
    <source>
        <dbReference type="ARBA" id="ARBA00022989"/>
    </source>
</evidence>
<keyword evidence="6" id="KW-0812">Transmembrane</keyword>
<dbReference type="AlphaFoldDB" id="F9QBD7"/>
<protein>
    <recommendedName>
        <fullName evidence="3">Sec translocon accessory complex subunit YajC</fullName>
    </recommendedName>
</protein>
<sequence length="59" mass="6117">MSELAKGTEVLTSGGIIGKITKVTEGSASIVIALNDTTEITINRNYIVAVLPKGSLKSL</sequence>
<evidence type="ECO:0000256" key="10">
    <source>
        <dbReference type="ARBA" id="ARBA00023136"/>
    </source>
</evidence>
<proteinExistence type="inferred from homology"/>
<accession>F9QBD7</accession>
<comment type="similarity">
    <text evidence="2">Belongs to the YajC family.</text>
</comment>
<dbReference type="InterPro" id="IPR003849">
    <property type="entry name" value="Preprotein_translocase_YajC"/>
</dbReference>
<reference evidence="11 12" key="1">
    <citation type="submission" date="2011-07" db="EMBL/GenBank/DDBJ databases">
        <authorList>
            <person name="Harkins D.M."/>
            <person name="Madupu R."/>
            <person name="Durkin A.S."/>
            <person name="Torralba M."/>
            <person name="Methe B."/>
            <person name="Sutton G.G."/>
            <person name="Nelson K.E."/>
        </authorList>
    </citation>
    <scope>NUCLEOTIDE SEQUENCE [LARGE SCALE GENOMIC DNA]</scope>
    <source>
        <strain evidence="11 12">HK 85</strain>
    </source>
</reference>
<keyword evidence="10" id="KW-0472">Membrane</keyword>
<keyword evidence="9" id="KW-0811">Translocation</keyword>
<dbReference type="EMBL" id="AFUV01000020">
    <property type="protein sequence ID" value="EGV05216.1"/>
    <property type="molecule type" value="Genomic_DNA"/>
</dbReference>
<keyword evidence="5" id="KW-1003">Cell membrane</keyword>
<evidence type="ECO:0000256" key="4">
    <source>
        <dbReference type="ARBA" id="ARBA00022448"/>
    </source>
</evidence>
<gene>
    <name evidence="11" type="primary">yajC</name>
    <name evidence="11" type="ORF">HMPREF9952_1486</name>
</gene>
<evidence type="ECO:0000256" key="2">
    <source>
        <dbReference type="ARBA" id="ARBA00006742"/>
    </source>
</evidence>
<dbReference type="GO" id="GO:0005886">
    <property type="term" value="C:plasma membrane"/>
    <property type="evidence" value="ECO:0007669"/>
    <property type="project" value="UniProtKB-SubCell"/>
</dbReference>